<reference evidence="2" key="1">
    <citation type="journal article" date="2019" name="Int. J. Syst. Evol. Microbiol.">
        <title>The Global Catalogue of Microorganisms (GCM) 10K type strain sequencing project: providing services to taxonomists for standard genome sequencing and annotation.</title>
        <authorList>
            <consortium name="The Broad Institute Genomics Platform"/>
            <consortium name="The Broad Institute Genome Sequencing Center for Infectious Disease"/>
            <person name="Wu L."/>
            <person name="Ma J."/>
        </authorList>
    </citation>
    <scope>NUCLEOTIDE SEQUENCE [LARGE SCALE GENOMIC DNA]</scope>
    <source>
        <strain evidence="2">JCM 17458</strain>
    </source>
</reference>
<accession>A0ABP8EK08</accession>
<proteinExistence type="predicted"/>
<gene>
    <name evidence="1" type="ORF">GCM10022261_18460</name>
</gene>
<dbReference type="EMBL" id="BAABAZ010000006">
    <property type="protein sequence ID" value="GAA4284315.1"/>
    <property type="molecule type" value="Genomic_DNA"/>
</dbReference>
<sequence length="59" mass="6594">MTDPDRLRTLFTATELPISEERIEQNAETFSGLLALIAAVRDHDYGDTVPATPFRASWS</sequence>
<dbReference type="RefSeq" id="WP_236866018.1">
    <property type="nucleotide sequence ID" value="NZ_BAABAZ010000006.1"/>
</dbReference>
<keyword evidence="2" id="KW-1185">Reference proteome</keyword>
<comment type="caution">
    <text evidence="1">The sequence shown here is derived from an EMBL/GenBank/DDBJ whole genome shotgun (WGS) entry which is preliminary data.</text>
</comment>
<dbReference type="Proteomes" id="UP001501586">
    <property type="component" value="Unassembled WGS sequence"/>
</dbReference>
<organism evidence="1 2">
    <name type="scientific">Brevibacterium daeguense</name>
    <dbReference type="NCBI Taxonomy" id="909936"/>
    <lineage>
        <taxon>Bacteria</taxon>
        <taxon>Bacillati</taxon>
        <taxon>Actinomycetota</taxon>
        <taxon>Actinomycetes</taxon>
        <taxon>Micrococcales</taxon>
        <taxon>Brevibacteriaceae</taxon>
        <taxon>Brevibacterium</taxon>
    </lineage>
</organism>
<evidence type="ECO:0000313" key="2">
    <source>
        <dbReference type="Proteomes" id="UP001501586"/>
    </source>
</evidence>
<protein>
    <submittedName>
        <fullName evidence="1">Uncharacterized protein</fullName>
    </submittedName>
</protein>
<evidence type="ECO:0000313" key="1">
    <source>
        <dbReference type="EMBL" id="GAA4284315.1"/>
    </source>
</evidence>
<name>A0ABP8EK08_9MICO</name>